<evidence type="ECO:0000256" key="1">
    <source>
        <dbReference type="ARBA" id="ARBA00022491"/>
    </source>
</evidence>
<protein>
    <recommendedName>
        <fullName evidence="8">Transcriptional repressor NrdR</fullName>
    </recommendedName>
</protein>
<keyword evidence="2 8" id="KW-0547">Nucleotide-binding</keyword>
<organism evidence="10 11">
    <name type="scientific">Cardiobacterium valvarum</name>
    <dbReference type="NCBI Taxonomy" id="194702"/>
    <lineage>
        <taxon>Bacteria</taxon>
        <taxon>Pseudomonadati</taxon>
        <taxon>Pseudomonadota</taxon>
        <taxon>Gammaproteobacteria</taxon>
        <taxon>Cardiobacteriales</taxon>
        <taxon>Cardiobacteriaceae</taxon>
        <taxon>Cardiobacterium</taxon>
    </lineage>
</organism>
<reference evidence="10 11" key="1">
    <citation type="submission" date="2018-06" db="EMBL/GenBank/DDBJ databases">
        <authorList>
            <consortium name="Pathogen Informatics"/>
            <person name="Doyle S."/>
        </authorList>
    </citation>
    <scope>NUCLEOTIDE SEQUENCE [LARGE SCALE GENOMIC DNA]</scope>
    <source>
        <strain evidence="10 11">NCTC13294</strain>
    </source>
</reference>
<evidence type="ECO:0000256" key="2">
    <source>
        <dbReference type="ARBA" id="ARBA00022741"/>
    </source>
</evidence>
<dbReference type="OrthoDB" id="9807461at2"/>
<accession>A0A381EFE2</accession>
<evidence type="ECO:0000256" key="5">
    <source>
        <dbReference type="ARBA" id="ARBA00023015"/>
    </source>
</evidence>
<comment type="caution">
    <text evidence="8">Lacks conserved residue(s) required for the propagation of feature annotation.</text>
</comment>
<name>A0A381EFE2_9GAMM</name>
<comment type="similarity">
    <text evidence="8">Belongs to the NrdR family.</text>
</comment>
<evidence type="ECO:0000256" key="3">
    <source>
        <dbReference type="ARBA" id="ARBA00022771"/>
    </source>
</evidence>
<dbReference type="Proteomes" id="UP000254572">
    <property type="component" value="Unassembled WGS sequence"/>
</dbReference>
<evidence type="ECO:0000256" key="8">
    <source>
        <dbReference type="HAMAP-Rule" id="MF_00440"/>
    </source>
</evidence>
<keyword evidence="7 8" id="KW-0804">Transcription</keyword>
<evidence type="ECO:0000256" key="7">
    <source>
        <dbReference type="ARBA" id="ARBA00023163"/>
    </source>
</evidence>
<dbReference type="AlphaFoldDB" id="A0A381EFE2"/>
<evidence type="ECO:0000259" key="9">
    <source>
        <dbReference type="PROSITE" id="PS51161"/>
    </source>
</evidence>
<evidence type="ECO:0000313" key="10">
    <source>
        <dbReference type="EMBL" id="SUX25670.1"/>
    </source>
</evidence>
<keyword evidence="11" id="KW-1185">Reference proteome</keyword>
<comment type="function">
    <text evidence="8">Negatively regulates transcription of bacterial ribonucleotide reductase nrd genes and operons by binding to NrdR-boxes.</text>
</comment>
<proteinExistence type="inferred from homology"/>
<keyword evidence="3" id="KW-0863">Zinc-finger</keyword>
<keyword evidence="4 8" id="KW-0067">ATP-binding</keyword>
<dbReference type="PROSITE" id="PS51161">
    <property type="entry name" value="ATP_CONE"/>
    <property type="match status" value="1"/>
</dbReference>
<dbReference type="Pfam" id="PF03477">
    <property type="entry name" value="ATP-cone"/>
    <property type="match status" value="1"/>
</dbReference>
<keyword evidence="3" id="KW-0479">Metal-binding</keyword>
<keyword evidence="3" id="KW-0862">Zinc</keyword>
<dbReference type="InterPro" id="IPR003796">
    <property type="entry name" value="RNR_NrdR-like"/>
</dbReference>
<dbReference type="PANTHER" id="PTHR30455:SF2">
    <property type="entry name" value="TRANSCRIPTIONAL REPRESSOR NRDR"/>
    <property type="match status" value="1"/>
</dbReference>
<dbReference type="HAMAP" id="MF_00440">
    <property type="entry name" value="NrdR"/>
    <property type="match status" value="1"/>
</dbReference>
<dbReference type="GO" id="GO:0003677">
    <property type="term" value="F:DNA binding"/>
    <property type="evidence" value="ECO:0007669"/>
    <property type="project" value="UniProtKB-KW"/>
</dbReference>
<dbReference type="GO" id="GO:0005524">
    <property type="term" value="F:ATP binding"/>
    <property type="evidence" value="ECO:0007669"/>
    <property type="project" value="UniProtKB-UniRule"/>
</dbReference>
<keyword evidence="6 8" id="KW-0238">DNA-binding</keyword>
<dbReference type="Pfam" id="PF22811">
    <property type="entry name" value="Zn_ribbon_NrdR"/>
    <property type="match status" value="1"/>
</dbReference>
<dbReference type="GO" id="GO:0045892">
    <property type="term" value="P:negative regulation of DNA-templated transcription"/>
    <property type="evidence" value="ECO:0007669"/>
    <property type="project" value="UniProtKB-UniRule"/>
</dbReference>
<evidence type="ECO:0000256" key="4">
    <source>
        <dbReference type="ARBA" id="ARBA00022840"/>
    </source>
</evidence>
<dbReference type="RefSeq" id="WP_040388890.1">
    <property type="nucleotide sequence ID" value="NZ_CABMOK010000023.1"/>
</dbReference>
<evidence type="ECO:0000256" key="6">
    <source>
        <dbReference type="ARBA" id="ARBA00023125"/>
    </source>
</evidence>
<sequence>MHCPICRQPDTRVIDSRLIADGSKIRRRRECINPDCATRFTTYEAAEISLPMVIKQNGERQAFSAEKLRNGLLRAIEKRPVSVDKINRLIDDIENRLRIDGEREIPSRRLGDWVMQGLKTIDHVAYIRFASVYLSFQDVEAFINTIAELRQD</sequence>
<dbReference type="GO" id="GO:0008270">
    <property type="term" value="F:zinc ion binding"/>
    <property type="evidence" value="ECO:0007669"/>
    <property type="project" value="UniProtKB-KW"/>
</dbReference>
<keyword evidence="5 8" id="KW-0805">Transcription regulation</keyword>
<keyword evidence="1 8" id="KW-0678">Repressor</keyword>
<dbReference type="InterPro" id="IPR055173">
    <property type="entry name" value="NrdR-like_N"/>
</dbReference>
<gene>
    <name evidence="8 10" type="primary">nrdR</name>
    <name evidence="10" type="ORF">NCTC13294_02554</name>
</gene>
<dbReference type="EMBL" id="UFUW01000001">
    <property type="protein sequence ID" value="SUX25670.1"/>
    <property type="molecule type" value="Genomic_DNA"/>
</dbReference>
<dbReference type="InterPro" id="IPR005144">
    <property type="entry name" value="ATP-cone_dom"/>
</dbReference>
<feature type="domain" description="ATP-cone" evidence="9">
    <location>
        <begin position="51"/>
        <end position="141"/>
    </location>
</feature>
<dbReference type="PANTHER" id="PTHR30455">
    <property type="entry name" value="TRANSCRIPTIONAL REPRESSOR NRDR"/>
    <property type="match status" value="1"/>
</dbReference>
<evidence type="ECO:0000313" key="11">
    <source>
        <dbReference type="Proteomes" id="UP000254572"/>
    </source>
</evidence>
<dbReference type="NCBIfam" id="TIGR00244">
    <property type="entry name" value="transcriptional regulator NrdR"/>
    <property type="match status" value="1"/>
</dbReference>